<dbReference type="Proteomes" id="UP000887576">
    <property type="component" value="Unplaced"/>
</dbReference>
<evidence type="ECO:0000313" key="1">
    <source>
        <dbReference type="Proteomes" id="UP000887576"/>
    </source>
</evidence>
<reference evidence="2" key="1">
    <citation type="submission" date="2022-11" db="UniProtKB">
        <authorList>
            <consortium name="WormBaseParasite"/>
        </authorList>
    </citation>
    <scope>IDENTIFICATION</scope>
</reference>
<sequence length="284" mass="31699">MTTEASTEVTEVTNETKDVENGAAPESELPEELTFGNLLINPHLKVPQVAEVANETKDVENGPAPESELPEELTFGNLLINPHLKVPHKAKDLCRIIQGDYAYYHYNCDGFDDSGWGCAYRSLQTIWSWLCYKRRVTRMPPNHKEIQECLVSIGDKPNSFIGSSGWIGSFEIGYVLQNLAKVEFRSLSSNTGKDLDEHGRALAYHFEHDGAPVMIGGGQYAHTILGVDYNRRSGECEFLILDPHYTGKDDVNAAIKGKGISWQTKKFFDAKSHYNLLLVMNTTG</sequence>
<dbReference type="WBParaSite" id="JU765_v2.g2790.t2">
    <property type="protein sequence ID" value="JU765_v2.g2790.t2"/>
    <property type="gene ID" value="JU765_v2.g2790"/>
</dbReference>
<accession>A0AC34R2H9</accession>
<protein>
    <submittedName>
        <fullName evidence="2">Uncharacterized protein</fullName>
    </submittedName>
</protein>
<evidence type="ECO:0000313" key="2">
    <source>
        <dbReference type="WBParaSite" id="JU765_v2.g2790.t2"/>
    </source>
</evidence>
<name>A0AC34R2H9_9BILA</name>
<proteinExistence type="predicted"/>
<organism evidence="1 2">
    <name type="scientific">Panagrolaimus sp. JU765</name>
    <dbReference type="NCBI Taxonomy" id="591449"/>
    <lineage>
        <taxon>Eukaryota</taxon>
        <taxon>Metazoa</taxon>
        <taxon>Ecdysozoa</taxon>
        <taxon>Nematoda</taxon>
        <taxon>Chromadorea</taxon>
        <taxon>Rhabditida</taxon>
        <taxon>Tylenchina</taxon>
        <taxon>Panagrolaimomorpha</taxon>
        <taxon>Panagrolaimoidea</taxon>
        <taxon>Panagrolaimidae</taxon>
        <taxon>Panagrolaimus</taxon>
    </lineage>
</organism>